<evidence type="ECO:0000313" key="10">
    <source>
        <dbReference type="Proteomes" id="UP001428341"/>
    </source>
</evidence>
<dbReference type="EMBL" id="JBCGBO010000002">
    <property type="protein sequence ID" value="KAK9221835.1"/>
    <property type="molecule type" value="Genomic_DNA"/>
</dbReference>
<protein>
    <submittedName>
        <fullName evidence="9">Uncharacterized protein</fullName>
    </submittedName>
</protein>
<comment type="subcellular location">
    <subcellularLocation>
        <location evidence="1">Plastid</location>
        <location evidence="1">Chloroplast membrane</location>
        <topology evidence="1">Multi-pass membrane protein</topology>
    </subcellularLocation>
</comment>
<dbReference type="GO" id="GO:0016765">
    <property type="term" value="F:transferase activity, transferring alkyl or aryl (other than methyl) groups"/>
    <property type="evidence" value="ECO:0007669"/>
    <property type="project" value="InterPro"/>
</dbReference>
<gene>
    <name evidence="9" type="ORF">WN944_010264</name>
</gene>
<comment type="caution">
    <text evidence="9">The sequence shown here is derived from an EMBL/GenBank/DDBJ whole genome shotgun (WGS) entry which is preliminary data.</text>
</comment>
<evidence type="ECO:0000256" key="7">
    <source>
        <dbReference type="SAM" id="Coils"/>
    </source>
</evidence>
<dbReference type="GO" id="GO:0031969">
    <property type="term" value="C:chloroplast membrane"/>
    <property type="evidence" value="ECO:0007669"/>
    <property type="project" value="UniProtKB-SubCell"/>
</dbReference>
<feature type="transmembrane region" description="Helical" evidence="8">
    <location>
        <begin position="82"/>
        <end position="104"/>
    </location>
</feature>
<keyword evidence="7" id="KW-0175">Coiled coil</keyword>
<keyword evidence="6 8" id="KW-0472">Membrane</keyword>
<feature type="transmembrane region" description="Helical" evidence="8">
    <location>
        <begin position="138"/>
        <end position="158"/>
    </location>
</feature>
<accession>A0AAP0MRB6</accession>
<proteinExistence type="inferred from homology"/>
<dbReference type="Gene3D" id="1.10.357.140">
    <property type="entry name" value="UbiA prenyltransferase"/>
    <property type="match status" value="1"/>
</dbReference>
<dbReference type="AlphaFoldDB" id="A0AAP0MRB6"/>
<dbReference type="PANTHER" id="PTHR43009:SF7">
    <property type="entry name" value="HOMOGENTISATE GERANYLGERANYLTRANSFERASE, CHLOROPLASTIC"/>
    <property type="match status" value="1"/>
</dbReference>
<keyword evidence="10" id="KW-1185">Reference proteome</keyword>
<evidence type="ECO:0000313" key="9">
    <source>
        <dbReference type="EMBL" id="KAK9221835.1"/>
    </source>
</evidence>
<dbReference type="InterPro" id="IPR044878">
    <property type="entry name" value="UbiA_sf"/>
</dbReference>
<keyword evidence="5 8" id="KW-1133">Transmembrane helix</keyword>
<feature type="coiled-coil region" evidence="7">
    <location>
        <begin position="403"/>
        <end position="460"/>
    </location>
</feature>
<evidence type="ECO:0000256" key="8">
    <source>
        <dbReference type="SAM" id="Phobius"/>
    </source>
</evidence>
<comment type="similarity">
    <text evidence="2">Belongs to the UbiA prenyltransferase family.</text>
</comment>
<dbReference type="InterPro" id="IPR000537">
    <property type="entry name" value="UbiA_prenyltransferase"/>
</dbReference>
<organism evidence="9 10">
    <name type="scientific">Citrus x changshan-huyou</name>
    <dbReference type="NCBI Taxonomy" id="2935761"/>
    <lineage>
        <taxon>Eukaryota</taxon>
        <taxon>Viridiplantae</taxon>
        <taxon>Streptophyta</taxon>
        <taxon>Embryophyta</taxon>
        <taxon>Tracheophyta</taxon>
        <taxon>Spermatophyta</taxon>
        <taxon>Magnoliopsida</taxon>
        <taxon>eudicotyledons</taxon>
        <taxon>Gunneridae</taxon>
        <taxon>Pentapetalae</taxon>
        <taxon>rosids</taxon>
        <taxon>malvids</taxon>
        <taxon>Sapindales</taxon>
        <taxon>Rutaceae</taxon>
        <taxon>Aurantioideae</taxon>
        <taxon>Citrus</taxon>
    </lineage>
</organism>
<feature type="transmembrane region" description="Helical" evidence="8">
    <location>
        <begin position="110"/>
        <end position="126"/>
    </location>
</feature>
<evidence type="ECO:0000256" key="1">
    <source>
        <dbReference type="ARBA" id="ARBA00004508"/>
    </source>
</evidence>
<dbReference type="Proteomes" id="UP001428341">
    <property type="component" value="Unassembled WGS sequence"/>
</dbReference>
<feature type="transmembrane region" description="Helical" evidence="8">
    <location>
        <begin position="184"/>
        <end position="204"/>
    </location>
</feature>
<evidence type="ECO:0000256" key="6">
    <source>
        <dbReference type="ARBA" id="ARBA00023136"/>
    </source>
</evidence>
<evidence type="ECO:0000256" key="4">
    <source>
        <dbReference type="ARBA" id="ARBA00022692"/>
    </source>
</evidence>
<name>A0AAP0MRB6_9ROSI</name>
<dbReference type="PANTHER" id="PTHR43009">
    <property type="entry name" value="HOMOGENTISATE SOLANESYLTRANSFERASE, CHLOROPLASTIC"/>
    <property type="match status" value="1"/>
</dbReference>
<evidence type="ECO:0000256" key="3">
    <source>
        <dbReference type="ARBA" id="ARBA00022679"/>
    </source>
</evidence>
<keyword evidence="3" id="KW-0808">Transferase</keyword>
<reference evidence="9 10" key="1">
    <citation type="submission" date="2024-05" db="EMBL/GenBank/DDBJ databases">
        <title>Haplotype-resolved chromosome-level genome assembly of Huyou (Citrus changshanensis).</title>
        <authorList>
            <person name="Miao C."/>
            <person name="Chen W."/>
            <person name="Wu Y."/>
            <person name="Wang L."/>
            <person name="Zhao S."/>
            <person name="Grierson D."/>
            <person name="Xu C."/>
            <person name="Chen K."/>
        </authorList>
    </citation>
    <scope>NUCLEOTIDE SEQUENCE [LARGE SCALE GENOMIC DNA]</scope>
    <source>
        <strain evidence="9">01-14</strain>
        <tissue evidence="9">Leaf</tissue>
    </source>
</reference>
<sequence length="553" mass="61969">MIACSRKERESLSESTVIAITSVSLLPLQNLDDLTPTYFIRFLKAMVPGLLMTVYEVAINQLYDVAIDKVNKPNLPLTSGDLSMRTGIAIASSSLLMSLAMGIMHRSPPFLLALIIWFLLGSAYSVDKYVLGRPIAITRTLMFAVAIKCCFCFVISVLKDIPDEDGDREFGIRTLSVILGKESVLWLCVYVLFIAYGAAVIVGLTSSPYLLSKLVTAQTVDLSSKASTLSFYMFIWKFESQGSRLCWENLCLPVRAGTCSLGCGTGLKVPPTVGALPRIPLVGVVYLCLVDYGYRGNSKVVKPLSILEDDGEVVSLDKSIVMLGKRQMRNYLVGKILTNKKVNTRGCVRAVILNVWKTGIALFLEKQTGEIEKVQVKKHCKVAINEEKSGGKKAETQNRPIIAKRLASELDEKRLASREAKRTKIDSLRENFAYVSLGAKQKLNMEVESQEEEIGELMLERLGTGERPTFREAQRMLRMHKPKLVFFCETKLTSRQMQEKCQKLNFENCFEKLLEMYRDPWTPRYVPEAPHMDTLKKMTVLSLQGPQLKNAEI</sequence>
<keyword evidence="4 8" id="KW-0812">Transmembrane</keyword>
<evidence type="ECO:0000256" key="2">
    <source>
        <dbReference type="ARBA" id="ARBA00005985"/>
    </source>
</evidence>
<evidence type="ECO:0000256" key="5">
    <source>
        <dbReference type="ARBA" id="ARBA00022989"/>
    </source>
</evidence>
<dbReference type="Pfam" id="PF01040">
    <property type="entry name" value="UbiA"/>
    <property type="match status" value="2"/>
</dbReference>